<dbReference type="EMBL" id="CP098502">
    <property type="protein sequence ID" value="UTI66682.1"/>
    <property type="molecule type" value="Genomic_DNA"/>
</dbReference>
<evidence type="ECO:0000256" key="1">
    <source>
        <dbReference type="ARBA" id="ARBA00006484"/>
    </source>
</evidence>
<gene>
    <name evidence="4" type="ORF">NBH00_10845</name>
</gene>
<dbReference type="RefSeq" id="WP_254573349.1">
    <property type="nucleotide sequence ID" value="NZ_CP098502.1"/>
</dbReference>
<accession>A0ABY5E0Q5</accession>
<dbReference type="PROSITE" id="PS00061">
    <property type="entry name" value="ADH_SHORT"/>
    <property type="match status" value="1"/>
</dbReference>
<dbReference type="NCBIfam" id="NF005878">
    <property type="entry name" value="PRK07825.1"/>
    <property type="match status" value="1"/>
</dbReference>
<dbReference type="Pfam" id="PF00106">
    <property type="entry name" value="adh_short"/>
    <property type="match status" value="1"/>
</dbReference>
<dbReference type="Proteomes" id="UP001056035">
    <property type="component" value="Chromosome"/>
</dbReference>
<evidence type="ECO:0000256" key="3">
    <source>
        <dbReference type="RuleBase" id="RU000363"/>
    </source>
</evidence>
<dbReference type="Gene3D" id="3.40.50.720">
    <property type="entry name" value="NAD(P)-binding Rossmann-like Domain"/>
    <property type="match status" value="1"/>
</dbReference>
<keyword evidence="2" id="KW-0560">Oxidoreductase</keyword>
<evidence type="ECO:0000313" key="5">
    <source>
        <dbReference type="Proteomes" id="UP001056035"/>
    </source>
</evidence>
<reference evidence="4 5" key="1">
    <citation type="submission" date="2022-06" db="EMBL/GenBank/DDBJ databases">
        <title>Paraconexibacter antarcticus.</title>
        <authorList>
            <person name="Kim C.S."/>
        </authorList>
    </citation>
    <scope>NUCLEOTIDE SEQUENCE [LARGE SCALE GENOMIC DNA]</scope>
    <source>
        <strain evidence="4 5">02-257</strain>
    </source>
</reference>
<dbReference type="PANTHER" id="PTHR24322">
    <property type="entry name" value="PKSB"/>
    <property type="match status" value="1"/>
</dbReference>
<name>A0ABY5E0Q5_9ACTN</name>
<evidence type="ECO:0000256" key="2">
    <source>
        <dbReference type="ARBA" id="ARBA00023002"/>
    </source>
</evidence>
<dbReference type="InterPro" id="IPR036291">
    <property type="entry name" value="NAD(P)-bd_dom_sf"/>
</dbReference>
<keyword evidence="5" id="KW-1185">Reference proteome</keyword>
<dbReference type="InterPro" id="IPR020904">
    <property type="entry name" value="Sc_DH/Rdtase_CS"/>
</dbReference>
<comment type="similarity">
    <text evidence="1 3">Belongs to the short-chain dehydrogenases/reductases (SDR) family.</text>
</comment>
<evidence type="ECO:0000313" key="4">
    <source>
        <dbReference type="EMBL" id="UTI66682.1"/>
    </source>
</evidence>
<organism evidence="4 5">
    <name type="scientific">Paraconexibacter antarcticus</name>
    <dbReference type="NCBI Taxonomy" id="2949664"/>
    <lineage>
        <taxon>Bacteria</taxon>
        <taxon>Bacillati</taxon>
        <taxon>Actinomycetota</taxon>
        <taxon>Thermoleophilia</taxon>
        <taxon>Solirubrobacterales</taxon>
        <taxon>Paraconexibacteraceae</taxon>
        <taxon>Paraconexibacter</taxon>
    </lineage>
</organism>
<dbReference type="SUPFAM" id="SSF51735">
    <property type="entry name" value="NAD(P)-binding Rossmann-fold domains"/>
    <property type="match status" value="1"/>
</dbReference>
<dbReference type="PRINTS" id="PR00080">
    <property type="entry name" value="SDRFAMILY"/>
</dbReference>
<protein>
    <submittedName>
        <fullName evidence="4">SDR family oxidoreductase</fullName>
    </submittedName>
</protein>
<dbReference type="InterPro" id="IPR002347">
    <property type="entry name" value="SDR_fam"/>
</dbReference>
<dbReference type="PANTHER" id="PTHR24322:SF736">
    <property type="entry name" value="RETINOL DEHYDROGENASE 10"/>
    <property type="match status" value="1"/>
</dbReference>
<dbReference type="PRINTS" id="PR00081">
    <property type="entry name" value="GDHRDH"/>
</dbReference>
<sequence length="293" mass="30976">MQSSKTPLRGRVAAVTGAARGIGRATAAALVREGVAVAIGDLDLALAEQTARELGNGTLALRLDVTSRASVRAFLDEVEDRLGPLDVLVNNAGIMLVGRPLWEEDDEAARRQYEVNVNGTLYGIKEAVPRFRARGHGHIVNVASGAGLIGFAGGGSYCGTKHYVIGVSEALRAELRGSGVEVSCVMPAVVNTELASGGGAVRGLRSVEPEQVADAIVNAVKGRRFDVYVPRELEVLDRLQGLLPRRVFEALLRLSGGADLLIRIDTAARAEYERRAFASAGAVDDEPWTVSAP</sequence>
<proteinExistence type="inferred from homology"/>